<keyword evidence="2" id="KW-1185">Reference proteome</keyword>
<reference evidence="1 2" key="1">
    <citation type="submission" date="2015-04" db="EMBL/GenBank/DDBJ databases">
        <authorList>
            <person name="Syromyatnikov M.Y."/>
            <person name="Popov V.N."/>
        </authorList>
    </citation>
    <scope>NUCLEOTIDE SEQUENCE [LARGE SCALE GENOMIC DNA]</scope>
</reference>
<organism evidence="1 2">
    <name type="scientific">Clunio marinus</name>
    <dbReference type="NCBI Taxonomy" id="568069"/>
    <lineage>
        <taxon>Eukaryota</taxon>
        <taxon>Metazoa</taxon>
        <taxon>Ecdysozoa</taxon>
        <taxon>Arthropoda</taxon>
        <taxon>Hexapoda</taxon>
        <taxon>Insecta</taxon>
        <taxon>Pterygota</taxon>
        <taxon>Neoptera</taxon>
        <taxon>Endopterygota</taxon>
        <taxon>Diptera</taxon>
        <taxon>Nematocera</taxon>
        <taxon>Chironomoidea</taxon>
        <taxon>Chironomidae</taxon>
        <taxon>Clunio</taxon>
    </lineage>
</organism>
<dbReference type="Proteomes" id="UP000183832">
    <property type="component" value="Unassembled WGS sequence"/>
</dbReference>
<dbReference type="AlphaFoldDB" id="A0A1J1J335"/>
<evidence type="ECO:0000313" key="1">
    <source>
        <dbReference type="EMBL" id="CRL06784.1"/>
    </source>
</evidence>
<dbReference type="EMBL" id="CVRI01000067">
    <property type="protein sequence ID" value="CRL06784.1"/>
    <property type="molecule type" value="Genomic_DNA"/>
</dbReference>
<protein>
    <submittedName>
        <fullName evidence="1">CLUMA_CG019923, isoform A</fullName>
    </submittedName>
</protein>
<name>A0A1J1J335_9DIPT</name>
<proteinExistence type="predicted"/>
<gene>
    <name evidence="1" type="ORF">CLUMA_CG019923</name>
</gene>
<evidence type="ECO:0000313" key="2">
    <source>
        <dbReference type="Proteomes" id="UP000183832"/>
    </source>
</evidence>
<sequence length="62" mass="7262">MSKIKVMFCIIKVQPQEFQQHIEVKDSDASHGFMPLKPLELIIRSMLNRQFGLFSGIISRIW</sequence>
<accession>A0A1J1J335</accession>